<feature type="transmembrane region" description="Helical" evidence="1">
    <location>
        <begin position="36"/>
        <end position="56"/>
    </location>
</feature>
<feature type="transmembrane region" description="Helical" evidence="1">
    <location>
        <begin position="63"/>
        <end position="82"/>
    </location>
</feature>
<dbReference type="Pfam" id="PF04240">
    <property type="entry name" value="Caroten_synth"/>
    <property type="match status" value="1"/>
</dbReference>
<gene>
    <name evidence="2" type="ORF">J2I48_14960</name>
</gene>
<dbReference type="PANTHER" id="PTHR39419">
    <property type="entry name" value="SLL0814 PROTEIN"/>
    <property type="match status" value="1"/>
</dbReference>
<evidence type="ECO:0000313" key="2">
    <source>
        <dbReference type="EMBL" id="MBO0932309.1"/>
    </source>
</evidence>
<feature type="transmembrane region" description="Helical" evidence="1">
    <location>
        <begin position="196"/>
        <end position="218"/>
    </location>
</feature>
<feature type="transmembrane region" description="Helical" evidence="1">
    <location>
        <begin position="12"/>
        <end position="30"/>
    </location>
</feature>
<feature type="transmembrane region" description="Helical" evidence="1">
    <location>
        <begin position="102"/>
        <end position="124"/>
    </location>
</feature>
<feature type="transmembrane region" description="Helical" evidence="1">
    <location>
        <begin position="131"/>
        <end position="152"/>
    </location>
</feature>
<dbReference type="PANTHER" id="PTHR39419:SF1">
    <property type="entry name" value="SLL0814 PROTEIN"/>
    <property type="match status" value="1"/>
</dbReference>
<dbReference type="Proteomes" id="UP000664795">
    <property type="component" value="Unassembled WGS sequence"/>
</dbReference>
<keyword evidence="1" id="KW-0812">Transmembrane</keyword>
<proteinExistence type="predicted"/>
<keyword evidence="1" id="KW-1133">Transmembrane helix</keyword>
<evidence type="ECO:0000313" key="3">
    <source>
        <dbReference type="Proteomes" id="UP000664795"/>
    </source>
</evidence>
<feature type="transmembrane region" description="Helical" evidence="1">
    <location>
        <begin position="172"/>
        <end position="189"/>
    </location>
</feature>
<accession>A0A939G7Z8</accession>
<name>A0A939G7Z8_9BACT</name>
<organism evidence="2 3">
    <name type="scientific">Fibrella aquatilis</name>
    <dbReference type="NCBI Taxonomy" id="2817059"/>
    <lineage>
        <taxon>Bacteria</taxon>
        <taxon>Pseudomonadati</taxon>
        <taxon>Bacteroidota</taxon>
        <taxon>Cytophagia</taxon>
        <taxon>Cytophagales</taxon>
        <taxon>Spirosomataceae</taxon>
        <taxon>Fibrella</taxon>
    </lineage>
</organism>
<dbReference type="RefSeq" id="WP_207336274.1">
    <property type="nucleotide sequence ID" value="NZ_JAFMYU010000011.1"/>
</dbReference>
<keyword evidence="1" id="KW-0472">Membrane</keyword>
<dbReference type="EMBL" id="JAFMYU010000011">
    <property type="protein sequence ID" value="MBO0932309.1"/>
    <property type="molecule type" value="Genomic_DNA"/>
</dbReference>
<reference evidence="2 3" key="1">
    <citation type="submission" date="2021-03" db="EMBL/GenBank/DDBJ databases">
        <title>Fibrella sp. HMF5036 genome sequencing and assembly.</title>
        <authorList>
            <person name="Kang H."/>
            <person name="Kim H."/>
            <person name="Bae S."/>
            <person name="Joh K."/>
        </authorList>
    </citation>
    <scope>NUCLEOTIDE SEQUENCE [LARGE SCALE GENOMIC DNA]</scope>
    <source>
        <strain evidence="2 3">HMF5036</strain>
    </source>
</reference>
<comment type="caution">
    <text evidence="2">The sequence shown here is derived from an EMBL/GenBank/DDBJ whole genome shotgun (WGS) entry which is preliminary data.</text>
</comment>
<dbReference type="InterPro" id="IPR007354">
    <property type="entry name" value="CruF-like"/>
</dbReference>
<dbReference type="AlphaFoldDB" id="A0A939G7Z8"/>
<keyword evidence="3" id="KW-1185">Reference proteome</keyword>
<sequence>MSEAPSFRYARPICTVLVLAYIAGLIGLQVPAVAGYFKSLTALNLLATLAALLYFHTDWRPSFYFYILLAILTGFFVEVVGVHTGSIFGGPYAYGAGLGVRLWGVPPVIGVNWLLLTYCFGSLADRLPLPVYMKAILAASGMVLLDFAIEPVAIRLDFWTWFGQPVPLQNYLGWWLVALVLLSVWYGLPFRKENRVVTLIISLQALFFISNLVIFYLAG</sequence>
<protein>
    <submittedName>
        <fullName evidence="2">Carotenoid biosynthesis protein</fullName>
    </submittedName>
</protein>
<evidence type="ECO:0000256" key="1">
    <source>
        <dbReference type="SAM" id="Phobius"/>
    </source>
</evidence>